<feature type="non-terminal residue" evidence="1">
    <location>
        <position position="1"/>
    </location>
</feature>
<comment type="caution">
    <text evidence="1">The sequence shown here is derived from an EMBL/GenBank/DDBJ whole genome shotgun (WGS) entry which is preliminary data.</text>
</comment>
<reference evidence="1 2" key="1">
    <citation type="journal article" date="2018" name="Front. Plant Sci.">
        <title>Red Clover (Trifolium pratense) and Zigzag Clover (T. medium) - A Picture of Genomic Similarities and Differences.</title>
        <authorList>
            <person name="Dluhosova J."/>
            <person name="Istvanek J."/>
            <person name="Nedelnik J."/>
            <person name="Repkova J."/>
        </authorList>
    </citation>
    <scope>NUCLEOTIDE SEQUENCE [LARGE SCALE GENOMIC DNA]</scope>
    <source>
        <strain evidence="2">cv. 10/8</strain>
        <tissue evidence="1">Leaf</tissue>
    </source>
</reference>
<evidence type="ECO:0000313" key="2">
    <source>
        <dbReference type="Proteomes" id="UP000265520"/>
    </source>
</evidence>
<sequence>NLNCQQSTMFCVLSPGDVLEVARRDELASFRQRSPVTGRLSVLLSLTLARRC</sequence>
<protein>
    <submittedName>
        <fullName evidence="1">Uncharacterized protein</fullName>
    </submittedName>
</protein>
<dbReference type="Proteomes" id="UP000265520">
    <property type="component" value="Unassembled WGS sequence"/>
</dbReference>
<proteinExistence type="predicted"/>
<evidence type="ECO:0000313" key="1">
    <source>
        <dbReference type="EMBL" id="MCI57384.1"/>
    </source>
</evidence>
<name>A0A392TA25_9FABA</name>
<dbReference type="EMBL" id="LXQA010528159">
    <property type="protein sequence ID" value="MCI57384.1"/>
    <property type="molecule type" value="Genomic_DNA"/>
</dbReference>
<keyword evidence="2" id="KW-1185">Reference proteome</keyword>
<dbReference type="AlphaFoldDB" id="A0A392TA25"/>
<organism evidence="1 2">
    <name type="scientific">Trifolium medium</name>
    <dbReference type="NCBI Taxonomy" id="97028"/>
    <lineage>
        <taxon>Eukaryota</taxon>
        <taxon>Viridiplantae</taxon>
        <taxon>Streptophyta</taxon>
        <taxon>Embryophyta</taxon>
        <taxon>Tracheophyta</taxon>
        <taxon>Spermatophyta</taxon>
        <taxon>Magnoliopsida</taxon>
        <taxon>eudicotyledons</taxon>
        <taxon>Gunneridae</taxon>
        <taxon>Pentapetalae</taxon>
        <taxon>rosids</taxon>
        <taxon>fabids</taxon>
        <taxon>Fabales</taxon>
        <taxon>Fabaceae</taxon>
        <taxon>Papilionoideae</taxon>
        <taxon>50 kb inversion clade</taxon>
        <taxon>NPAAA clade</taxon>
        <taxon>Hologalegina</taxon>
        <taxon>IRL clade</taxon>
        <taxon>Trifolieae</taxon>
        <taxon>Trifolium</taxon>
    </lineage>
</organism>
<accession>A0A392TA25</accession>